<evidence type="ECO:0000313" key="3">
    <source>
        <dbReference type="EMBL" id="MCT9810927.1"/>
    </source>
</evidence>
<dbReference type="Proteomes" id="UP001525968">
    <property type="component" value="Unassembled WGS sequence"/>
</dbReference>
<keyword evidence="3" id="KW-0067">ATP-binding</keyword>
<dbReference type="InterPro" id="IPR038718">
    <property type="entry name" value="SNF2-like_sf"/>
</dbReference>
<dbReference type="GO" id="GO:0004386">
    <property type="term" value="F:helicase activity"/>
    <property type="evidence" value="ECO:0007669"/>
    <property type="project" value="UniProtKB-KW"/>
</dbReference>
<dbReference type="InterPro" id="IPR014001">
    <property type="entry name" value="Helicase_ATP-bd"/>
</dbReference>
<feature type="domain" description="Helicase ATP-binding" evidence="2">
    <location>
        <begin position="17"/>
        <end position="322"/>
    </location>
</feature>
<sequence>MLDWDQVFDRLEELENVPQLWRAGQDASLQWLRDNLSRQPGVLIADEVGLGKTRLAIALAVCVAHCGGRVAIVIPPGLTFQWRDEELAGFLRQAVEHGASWLENWWPGGGVLRTFRDLFTIGKAFPVAAHAPITFISHTFGLPRTKTARHPELWALPFMLKKELVDGRQVKGAGQLVISDYQADAVKWLVKNGSPSSLKSVRTGPLGKPSPAAFSNSANQELFEDLVGQLVGQFDLILIDEAHKGRAGDDATKTEKAAETTRKSRLSRLLNHILLRPEAKRTRAAKRVALTATPMEMDASQWVTIFNRIGLDDERVGGLKDVVTAFEKAARGLHVGSDTELAALRSAACEFNAKLKPLVTRRLWRDDATVQRFAQATGAAHAAHPHRQLLPGVKRLADMSSRDRTYLALTEALSAAARGADTAFEVKTTGSRFAQALPLLPESPETAAANPGDGAKGMRVAYWRERIHDLDRDHADLAADRRWSLQWHPRVRHAICLVEKLAKNGKVLVFGEFIESLRALERALNIRHYLRHVSEGQALPLPRGVDPDDADLRRWLTEPEFGFDAKDLPAFARRAADLAARYESDRSHLRDLCKEAILIHCRNDPLSPASEKTLTTWLVQQLCVENKLWAVGDADGKATVLAQATGLLCSVRDPDPPDEAQDDPGIAAAMRWPKIIEQLEADLQKDANDFVFRMSPFAQLLIGDTKPATRRARQGTFNNPQLNPRVLIGQSDVMSEGLNLHRACRTLVLFHLDWNPGRIEQQIGRVDRQDSDWMAACDTALNAGEKPPTLDVYTVAVEGTYDDLRMKVVTERAQVLRAQLFGEIVPANQLASLGAQAQHAIGQIDIDFRPPLRRAVAAGIAGTNTSPKQAA</sequence>
<keyword evidence="4" id="KW-1185">Reference proteome</keyword>
<protein>
    <submittedName>
        <fullName evidence="3">Helicase-related protein</fullName>
    </submittedName>
</protein>
<evidence type="ECO:0000313" key="4">
    <source>
        <dbReference type="Proteomes" id="UP001525968"/>
    </source>
</evidence>
<dbReference type="InterPro" id="IPR027417">
    <property type="entry name" value="P-loop_NTPase"/>
</dbReference>
<keyword evidence="1" id="KW-0378">Hydrolase</keyword>
<gene>
    <name evidence="3" type="ORF">N0K08_09790</name>
</gene>
<dbReference type="EMBL" id="JAODYH010000004">
    <property type="protein sequence ID" value="MCT9810927.1"/>
    <property type="molecule type" value="Genomic_DNA"/>
</dbReference>
<reference evidence="3 4" key="1">
    <citation type="submission" date="2022-09" db="EMBL/GenBank/DDBJ databases">
        <title>Draft genome of isolate Be4.</title>
        <authorList>
            <person name="Sanchez-Castro I."/>
            <person name="Martinez-Rodriguez P."/>
            <person name="Descostes M."/>
            <person name="Merroun M."/>
        </authorList>
    </citation>
    <scope>NUCLEOTIDE SEQUENCE [LARGE SCALE GENOMIC DNA]</scope>
    <source>
        <strain evidence="3 4">Be4</strain>
    </source>
</reference>
<dbReference type="InterPro" id="IPR001650">
    <property type="entry name" value="Helicase_C-like"/>
</dbReference>
<keyword evidence="3" id="KW-0347">Helicase</keyword>
<evidence type="ECO:0000256" key="1">
    <source>
        <dbReference type="ARBA" id="ARBA00022801"/>
    </source>
</evidence>
<dbReference type="PANTHER" id="PTHR45766:SF6">
    <property type="entry name" value="SWI_SNF-RELATED MATRIX-ASSOCIATED ACTIN-DEPENDENT REGULATOR OF CHROMATIN SUBFAMILY A-LIKE PROTEIN 1"/>
    <property type="match status" value="1"/>
</dbReference>
<dbReference type="Gene3D" id="3.40.50.300">
    <property type="entry name" value="P-loop containing nucleotide triphosphate hydrolases"/>
    <property type="match status" value="2"/>
</dbReference>
<keyword evidence="3" id="KW-0547">Nucleotide-binding</keyword>
<comment type="caution">
    <text evidence="3">The sequence shown here is derived from an EMBL/GenBank/DDBJ whole genome shotgun (WGS) entry which is preliminary data.</text>
</comment>
<dbReference type="SMART" id="SM00487">
    <property type="entry name" value="DEXDc"/>
    <property type="match status" value="1"/>
</dbReference>
<organism evidence="3 4">
    <name type="scientific">Acidovorax bellezanensis</name>
    <dbReference type="NCBI Taxonomy" id="2976702"/>
    <lineage>
        <taxon>Bacteria</taxon>
        <taxon>Pseudomonadati</taxon>
        <taxon>Pseudomonadota</taxon>
        <taxon>Betaproteobacteria</taxon>
        <taxon>Burkholderiales</taxon>
        <taxon>Comamonadaceae</taxon>
        <taxon>Acidovorax</taxon>
    </lineage>
</organism>
<dbReference type="SUPFAM" id="SSF52540">
    <property type="entry name" value="P-loop containing nucleoside triphosphate hydrolases"/>
    <property type="match status" value="2"/>
</dbReference>
<dbReference type="Gene3D" id="3.40.50.10810">
    <property type="entry name" value="Tandem AAA-ATPase domain"/>
    <property type="match status" value="1"/>
</dbReference>
<dbReference type="PANTHER" id="PTHR45766">
    <property type="entry name" value="DNA ANNEALING HELICASE AND ENDONUCLEASE ZRANB3 FAMILY MEMBER"/>
    <property type="match status" value="1"/>
</dbReference>
<proteinExistence type="predicted"/>
<name>A0ABT2PKD5_9BURK</name>
<dbReference type="RefSeq" id="WP_261500078.1">
    <property type="nucleotide sequence ID" value="NZ_JAODYH010000004.1"/>
</dbReference>
<accession>A0ABT2PKD5</accession>
<evidence type="ECO:0000259" key="2">
    <source>
        <dbReference type="SMART" id="SM00487"/>
    </source>
</evidence>
<dbReference type="Pfam" id="PF00271">
    <property type="entry name" value="Helicase_C"/>
    <property type="match status" value="1"/>
</dbReference>